<dbReference type="InterPro" id="IPR006061">
    <property type="entry name" value="SBP_1_CS"/>
</dbReference>
<dbReference type="PROSITE" id="PS01037">
    <property type="entry name" value="SBP_BACTERIAL_1"/>
    <property type="match status" value="1"/>
</dbReference>
<proteinExistence type="inferred from homology"/>
<dbReference type="Proteomes" id="UP000216752">
    <property type="component" value="Chromosome"/>
</dbReference>
<gene>
    <name evidence="6" type="primary">ugpB</name>
    <name evidence="6" type="ORF">SPSIL_017320</name>
</gene>
<accession>A0ABZ3IJD9</accession>
<evidence type="ECO:0000313" key="6">
    <source>
        <dbReference type="EMBL" id="XFO65592.1"/>
    </source>
</evidence>
<keyword evidence="5" id="KW-0574">Periplasm</keyword>
<evidence type="ECO:0000313" key="7">
    <source>
        <dbReference type="Proteomes" id="UP000216752"/>
    </source>
</evidence>
<dbReference type="SUPFAM" id="SSF53850">
    <property type="entry name" value="Periplasmic binding protein-like II"/>
    <property type="match status" value="1"/>
</dbReference>
<dbReference type="PANTHER" id="PTHR43649:SF31">
    <property type="entry name" value="SN-GLYCEROL-3-PHOSPHATE-BINDING PERIPLASMIC PROTEIN UGPB"/>
    <property type="match status" value="1"/>
</dbReference>
<dbReference type="InterPro" id="IPR006059">
    <property type="entry name" value="SBP"/>
</dbReference>
<dbReference type="InterPro" id="IPR050490">
    <property type="entry name" value="Bact_solute-bd_prot1"/>
</dbReference>
<reference evidence="6" key="1">
    <citation type="submission" date="2024-05" db="EMBL/GenBank/DDBJ databases">
        <title>Isolation and characterization of Sporomusa carbonis sp. nov., a carboxydotrophic hydrogenogen in the genus of Sporomusa isolated from a charcoal burning pile.</title>
        <authorList>
            <person name="Boeer T."/>
            <person name="Rosenbaum F."/>
            <person name="Eysell L."/>
            <person name="Mueller V."/>
            <person name="Daniel R."/>
            <person name="Poehlein A."/>
        </authorList>
    </citation>
    <scope>NUCLEOTIDE SEQUENCE [LARGE SCALE GENOMIC DNA]</scope>
    <source>
        <strain evidence="6">DSM 10669</strain>
    </source>
</reference>
<evidence type="ECO:0000256" key="2">
    <source>
        <dbReference type="ARBA" id="ARBA00008520"/>
    </source>
</evidence>
<evidence type="ECO:0000256" key="4">
    <source>
        <dbReference type="ARBA" id="ARBA00022729"/>
    </source>
</evidence>
<comment type="similarity">
    <text evidence="2">Belongs to the bacterial solute-binding protein 1 family.</text>
</comment>
<protein>
    <submittedName>
        <fullName evidence="6">Sn-glycerol-3-phosphate-binding periplasmic protein UgpB</fullName>
    </submittedName>
</protein>
<keyword evidence="7" id="KW-1185">Reference proteome</keyword>
<dbReference type="CDD" id="cd14748">
    <property type="entry name" value="PBP2_UgpB"/>
    <property type="match status" value="1"/>
</dbReference>
<keyword evidence="4" id="KW-0732">Signal</keyword>
<dbReference type="RefSeq" id="WP_169717791.1">
    <property type="nucleotide sequence ID" value="NZ_CP155573.1"/>
</dbReference>
<comment type="subcellular location">
    <subcellularLocation>
        <location evidence="1">Cell envelope</location>
    </subcellularLocation>
</comment>
<dbReference type="PROSITE" id="PS51257">
    <property type="entry name" value="PROKAR_LIPOPROTEIN"/>
    <property type="match status" value="1"/>
</dbReference>
<dbReference type="Gene3D" id="3.40.190.10">
    <property type="entry name" value="Periplasmic binding protein-like II"/>
    <property type="match status" value="2"/>
</dbReference>
<evidence type="ECO:0000256" key="5">
    <source>
        <dbReference type="ARBA" id="ARBA00022764"/>
    </source>
</evidence>
<evidence type="ECO:0000256" key="3">
    <source>
        <dbReference type="ARBA" id="ARBA00022448"/>
    </source>
</evidence>
<evidence type="ECO:0000256" key="1">
    <source>
        <dbReference type="ARBA" id="ARBA00004196"/>
    </source>
</evidence>
<keyword evidence="3" id="KW-0813">Transport</keyword>
<name>A0ABZ3IJD9_9FIRM</name>
<dbReference type="Pfam" id="PF13416">
    <property type="entry name" value="SBP_bac_8"/>
    <property type="match status" value="1"/>
</dbReference>
<dbReference type="EMBL" id="CP155573">
    <property type="protein sequence ID" value="XFO65592.1"/>
    <property type="molecule type" value="Genomic_DNA"/>
</dbReference>
<sequence>MKRIFVLLMIMLIMVFTLTGCFNSSSTSKEAAADKKDLVEIEFWHIHGGVHGEVIKKLAQEFNEKQNKIHVTPVFIEGTYEGIIEKLQAKAATKQLPVLTEVGFTYTSYIQENMPIVSMQPLIDRDKVDLTDFYPTMLGLSKGKDGKLYSLPFAVSTPVVYYNKQMFQEAGLDAENPPKTFAELKYAAAKLTKGDQKGIYFDYAISGNWLFQAMVETMGGQMIADDGKTVMFDQAPGVNALQYWNDLVTDQSMPVIDSKQAMQSFTSGKLGIFVSTIMYLPQLQKDSNFTIATTVFPVDGVHKRKVPAGGNSLFILKTTPEKEQAAWEFVKFLTSKDGYGIMAKGMGYMSSRKSVVDDDQMLGKYLREENPPANTTYLQVDDMVKWYNFPGKTGTRIYKITQDAIQATLAQQKTATQALSDAAIEANKLLN</sequence>
<dbReference type="PANTHER" id="PTHR43649">
    <property type="entry name" value="ARABINOSE-BINDING PROTEIN-RELATED"/>
    <property type="match status" value="1"/>
</dbReference>
<organism evidence="6 7">
    <name type="scientific">Sporomusa silvacetica DSM 10669</name>
    <dbReference type="NCBI Taxonomy" id="1123289"/>
    <lineage>
        <taxon>Bacteria</taxon>
        <taxon>Bacillati</taxon>
        <taxon>Bacillota</taxon>
        <taxon>Negativicutes</taxon>
        <taxon>Selenomonadales</taxon>
        <taxon>Sporomusaceae</taxon>
        <taxon>Sporomusa</taxon>
    </lineage>
</organism>